<dbReference type="InterPro" id="IPR003661">
    <property type="entry name" value="HisK_dim/P_dom"/>
</dbReference>
<feature type="domain" description="Histidine kinase" evidence="12">
    <location>
        <begin position="126"/>
        <end position="283"/>
    </location>
</feature>
<evidence type="ECO:0000256" key="6">
    <source>
        <dbReference type="ARBA" id="ARBA00022692"/>
    </source>
</evidence>
<name>A0A926ESW7_9FIRM</name>
<dbReference type="InterPro" id="IPR036097">
    <property type="entry name" value="HisK_dim/P_sf"/>
</dbReference>
<comment type="caution">
    <text evidence="13">The sequence shown here is derived from an EMBL/GenBank/DDBJ whole genome shotgun (WGS) entry which is preliminary data.</text>
</comment>
<evidence type="ECO:0000256" key="11">
    <source>
        <dbReference type="SAM" id="Phobius"/>
    </source>
</evidence>
<dbReference type="SUPFAM" id="SSF55874">
    <property type="entry name" value="ATPase domain of HSP90 chaperone/DNA topoisomerase II/histidine kinase"/>
    <property type="match status" value="1"/>
</dbReference>
<evidence type="ECO:0000256" key="9">
    <source>
        <dbReference type="ARBA" id="ARBA00023012"/>
    </source>
</evidence>
<dbReference type="InterPro" id="IPR036890">
    <property type="entry name" value="HATPase_C_sf"/>
</dbReference>
<keyword evidence="4" id="KW-1003">Cell membrane</keyword>
<evidence type="ECO:0000256" key="8">
    <source>
        <dbReference type="ARBA" id="ARBA00022989"/>
    </source>
</evidence>
<organism evidence="13 14">
    <name type="scientific">Paratissierella segnis</name>
    <dbReference type="NCBI Taxonomy" id="2763679"/>
    <lineage>
        <taxon>Bacteria</taxon>
        <taxon>Bacillati</taxon>
        <taxon>Bacillota</taxon>
        <taxon>Tissierellia</taxon>
        <taxon>Tissierellales</taxon>
        <taxon>Tissierellaceae</taxon>
        <taxon>Paratissierella</taxon>
    </lineage>
</organism>
<feature type="transmembrane region" description="Helical" evidence="11">
    <location>
        <begin position="12"/>
        <end position="32"/>
    </location>
</feature>
<keyword evidence="8 11" id="KW-1133">Transmembrane helix</keyword>
<keyword evidence="5" id="KW-0808">Transferase</keyword>
<dbReference type="CDD" id="cd00082">
    <property type="entry name" value="HisKA"/>
    <property type="match status" value="1"/>
</dbReference>
<feature type="transmembrane region" description="Helical" evidence="11">
    <location>
        <begin position="38"/>
        <end position="58"/>
    </location>
</feature>
<keyword evidence="10 11" id="KW-0472">Membrane</keyword>
<dbReference type="PROSITE" id="PS50109">
    <property type="entry name" value="HIS_KIN"/>
    <property type="match status" value="1"/>
</dbReference>
<gene>
    <name evidence="13" type="ORF">H8707_01155</name>
</gene>
<evidence type="ECO:0000313" key="14">
    <source>
        <dbReference type="Proteomes" id="UP000601171"/>
    </source>
</evidence>
<dbReference type="GO" id="GO:0016036">
    <property type="term" value="P:cellular response to phosphate starvation"/>
    <property type="evidence" value="ECO:0007669"/>
    <property type="project" value="TreeGrafter"/>
</dbReference>
<evidence type="ECO:0000256" key="1">
    <source>
        <dbReference type="ARBA" id="ARBA00000085"/>
    </source>
</evidence>
<dbReference type="GO" id="GO:0000155">
    <property type="term" value="F:phosphorelay sensor kinase activity"/>
    <property type="evidence" value="ECO:0007669"/>
    <property type="project" value="InterPro"/>
</dbReference>
<evidence type="ECO:0000256" key="3">
    <source>
        <dbReference type="ARBA" id="ARBA00012438"/>
    </source>
</evidence>
<evidence type="ECO:0000313" key="13">
    <source>
        <dbReference type="EMBL" id="MBC8586847.1"/>
    </source>
</evidence>
<reference evidence="13" key="1">
    <citation type="submission" date="2020-08" db="EMBL/GenBank/DDBJ databases">
        <title>Genome public.</title>
        <authorList>
            <person name="Liu C."/>
            <person name="Sun Q."/>
        </authorList>
    </citation>
    <scope>NUCLEOTIDE SEQUENCE</scope>
    <source>
        <strain evidence="13">BX21</strain>
    </source>
</reference>
<dbReference type="EMBL" id="JACRTG010000003">
    <property type="protein sequence ID" value="MBC8586847.1"/>
    <property type="molecule type" value="Genomic_DNA"/>
</dbReference>
<evidence type="ECO:0000259" key="12">
    <source>
        <dbReference type="PROSITE" id="PS50109"/>
    </source>
</evidence>
<evidence type="ECO:0000256" key="2">
    <source>
        <dbReference type="ARBA" id="ARBA00004651"/>
    </source>
</evidence>
<dbReference type="Proteomes" id="UP000601171">
    <property type="component" value="Unassembled WGS sequence"/>
</dbReference>
<dbReference type="Gene3D" id="3.30.565.10">
    <property type="entry name" value="Histidine kinase-like ATPase, C-terminal domain"/>
    <property type="match status" value="1"/>
</dbReference>
<dbReference type="PANTHER" id="PTHR45453:SF2">
    <property type="entry name" value="HISTIDINE KINASE"/>
    <property type="match status" value="1"/>
</dbReference>
<sequence length="300" mass="35060">MKFRNYLKDKALIIIVNIMLMVLLALYMFAIGNGISDIFLIILVWNVVLVFSLVIQYYRRKRFLEGLLHTCENLEERYLILELMDKPQTAEDAIYQRVLRLSNKSMIEKINKVQGEGKEYKEFIEKWVHEIKTPLAAMKLICDNNKTNTSRRLLEELERTEGYVDQVLFYARSEIAEKDYLVGEVRLEEVVGDALRDNKQLILNNQVSIDINCPHMVFTDPKWILFILNQLIINSVKYKAKKIKFYTTKIGNGISLSVKDDGIGIGEEDIPRIFDKGFTGENGRKFNCYYLFIFTCCTYI</sequence>
<keyword evidence="14" id="KW-1185">Reference proteome</keyword>
<protein>
    <recommendedName>
        <fullName evidence="3">histidine kinase</fullName>
        <ecNumber evidence="3">2.7.13.3</ecNumber>
    </recommendedName>
</protein>
<dbReference type="AlphaFoldDB" id="A0A926ESW7"/>
<evidence type="ECO:0000256" key="5">
    <source>
        <dbReference type="ARBA" id="ARBA00022679"/>
    </source>
</evidence>
<dbReference type="InterPro" id="IPR005467">
    <property type="entry name" value="His_kinase_dom"/>
</dbReference>
<dbReference type="InterPro" id="IPR050351">
    <property type="entry name" value="BphY/WalK/GraS-like"/>
</dbReference>
<comment type="catalytic activity">
    <reaction evidence="1">
        <text>ATP + protein L-histidine = ADP + protein N-phospho-L-histidine.</text>
        <dbReference type="EC" id="2.7.13.3"/>
    </reaction>
</comment>
<dbReference type="InterPro" id="IPR003594">
    <property type="entry name" value="HATPase_dom"/>
</dbReference>
<evidence type="ECO:0000256" key="7">
    <source>
        <dbReference type="ARBA" id="ARBA00022777"/>
    </source>
</evidence>
<keyword evidence="7 13" id="KW-0418">Kinase</keyword>
<dbReference type="GO" id="GO:0005886">
    <property type="term" value="C:plasma membrane"/>
    <property type="evidence" value="ECO:0007669"/>
    <property type="project" value="UniProtKB-SubCell"/>
</dbReference>
<accession>A0A926ESW7</accession>
<proteinExistence type="predicted"/>
<comment type="subcellular location">
    <subcellularLocation>
        <location evidence="2">Cell membrane</location>
        <topology evidence="2">Multi-pass membrane protein</topology>
    </subcellularLocation>
</comment>
<dbReference type="GO" id="GO:0004721">
    <property type="term" value="F:phosphoprotein phosphatase activity"/>
    <property type="evidence" value="ECO:0007669"/>
    <property type="project" value="TreeGrafter"/>
</dbReference>
<dbReference type="RefSeq" id="WP_262428313.1">
    <property type="nucleotide sequence ID" value="NZ_JACRTG010000003.1"/>
</dbReference>
<keyword evidence="9" id="KW-0902">Two-component regulatory system</keyword>
<evidence type="ECO:0000256" key="10">
    <source>
        <dbReference type="ARBA" id="ARBA00023136"/>
    </source>
</evidence>
<dbReference type="EC" id="2.7.13.3" evidence="3"/>
<dbReference type="Pfam" id="PF02518">
    <property type="entry name" value="HATPase_c"/>
    <property type="match status" value="1"/>
</dbReference>
<dbReference type="SUPFAM" id="SSF47384">
    <property type="entry name" value="Homodimeric domain of signal transducing histidine kinase"/>
    <property type="match status" value="1"/>
</dbReference>
<evidence type="ECO:0000256" key="4">
    <source>
        <dbReference type="ARBA" id="ARBA00022475"/>
    </source>
</evidence>
<dbReference type="PANTHER" id="PTHR45453">
    <property type="entry name" value="PHOSPHATE REGULON SENSOR PROTEIN PHOR"/>
    <property type="match status" value="1"/>
</dbReference>
<keyword evidence="6 11" id="KW-0812">Transmembrane</keyword>